<accession>A0A9P7CW57</accession>
<comment type="caution">
    <text evidence="1">The sequence shown here is derived from an EMBL/GenBank/DDBJ whole genome shotgun (WGS) entry which is preliminary data.</text>
</comment>
<evidence type="ECO:0000313" key="1">
    <source>
        <dbReference type="EMBL" id="KAG1764684.1"/>
    </source>
</evidence>
<dbReference type="Proteomes" id="UP000714275">
    <property type="component" value="Unassembled WGS sequence"/>
</dbReference>
<gene>
    <name evidence="1" type="ORF">EV702DRAFT_1153486</name>
</gene>
<evidence type="ECO:0000313" key="2">
    <source>
        <dbReference type="Proteomes" id="UP000714275"/>
    </source>
</evidence>
<dbReference type="OrthoDB" id="3253362at2759"/>
<proteinExistence type="predicted"/>
<name>A0A9P7CW57_9AGAM</name>
<dbReference type="EMBL" id="JABBWD010000120">
    <property type="protein sequence ID" value="KAG1764684.1"/>
    <property type="molecule type" value="Genomic_DNA"/>
</dbReference>
<protein>
    <recommendedName>
        <fullName evidence="3">F-box domain-containing protein</fullName>
    </recommendedName>
</protein>
<keyword evidence="2" id="KW-1185">Reference proteome</keyword>
<dbReference type="Gene3D" id="3.80.10.10">
    <property type="entry name" value="Ribonuclease Inhibitor"/>
    <property type="match status" value="1"/>
</dbReference>
<sequence>MPSTNSNIHLSGLPTEVLSRIFQYCLPPLHDVAVRFSDISLPSSRLQAPLLLTTICQQWREIVVGMPSLWCRVLVEVNSGDWPRRAFYYDLCLKRSQGCPLSLALLWPDCASDSAKLESLLQPYISQITSLTLDIYDSPEVFEFCTFKGFAAVKHLFIRVAEEMEDEVSGVIRTSAATHLPALQSFRYAGKLIFIEELQSYDPMFQSLTEVDIHTGYHDAALELLRLAPNLCSLTVSTYLGEDQDLEPFTHIKLQHLHIHLDVDALEDLLDILTLPNLRTLEVHGVETWPHAAFKAFLKCSGCPLGSLMVGGLARMTAKQRAVYKRLIPSLQFPVLVRGPQYITDFNIR</sequence>
<evidence type="ECO:0008006" key="3">
    <source>
        <dbReference type="Google" id="ProtNLM"/>
    </source>
</evidence>
<dbReference type="InterPro" id="IPR032675">
    <property type="entry name" value="LRR_dom_sf"/>
</dbReference>
<organism evidence="1 2">
    <name type="scientific">Suillus placidus</name>
    <dbReference type="NCBI Taxonomy" id="48579"/>
    <lineage>
        <taxon>Eukaryota</taxon>
        <taxon>Fungi</taxon>
        <taxon>Dikarya</taxon>
        <taxon>Basidiomycota</taxon>
        <taxon>Agaricomycotina</taxon>
        <taxon>Agaricomycetes</taxon>
        <taxon>Agaricomycetidae</taxon>
        <taxon>Boletales</taxon>
        <taxon>Suillineae</taxon>
        <taxon>Suillaceae</taxon>
        <taxon>Suillus</taxon>
    </lineage>
</organism>
<dbReference type="AlphaFoldDB" id="A0A9P7CW57"/>
<reference evidence="1" key="1">
    <citation type="journal article" date="2020" name="New Phytol.">
        <title>Comparative genomics reveals dynamic genome evolution in host specialist ectomycorrhizal fungi.</title>
        <authorList>
            <person name="Lofgren L.A."/>
            <person name="Nguyen N.H."/>
            <person name="Vilgalys R."/>
            <person name="Ruytinx J."/>
            <person name="Liao H.L."/>
            <person name="Branco S."/>
            <person name="Kuo A."/>
            <person name="LaButti K."/>
            <person name="Lipzen A."/>
            <person name="Andreopoulos W."/>
            <person name="Pangilinan J."/>
            <person name="Riley R."/>
            <person name="Hundley H."/>
            <person name="Na H."/>
            <person name="Barry K."/>
            <person name="Grigoriev I.V."/>
            <person name="Stajich J.E."/>
            <person name="Kennedy P.G."/>
        </authorList>
    </citation>
    <scope>NUCLEOTIDE SEQUENCE</scope>
    <source>
        <strain evidence="1">DOB743</strain>
    </source>
</reference>